<keyword evidence="3" id="KW-0175">Coiled coil</keyword>
<keyword evidence="4" id="KW-0238">DNA-binding</keyword>
<evidence type="ECO:0000256" key="1">
    <source>
        <dbReference type="ARBA" id="ARBA00004049"/>
    </source>
</evidence>
<dbReference type="AlphaFoldDB" id="A0A2U1PS61"/>
<evidence type="ECO:0000256" key="3">
    <source>
        <dbReference type="ARBA" id="ARBA00023054"/>
    </source>
</evidence>
<comment type="caution">
    <text evidence="9">The sequence shown here is derived from an EMBL/GenBank/DDBJ whole genome shotgun (WGS) entry which is preliminary data.</text>
</comment>
<dbReference type="InterPro" id="IPR003035">
    <property type="entry name" value="RWP-RK_dom"/>
</dbReference>
<feature type="region of interest" description="Disordered" evidence="7">
    <location>
        <begin position="316"/>
        <end position="338"/>
    </location>
</feature>
<keyword evidence="6" id="KW-0539">Nucleus</keyword>
<sequence length="338" mass="39007">MANRSGQASETREPSLSTPSKPTEETIKKRDDIEDYDTEIEEVAKKRRVVLEDSDTEKDQETKDNTVEFAEKKSRKNYPYLNIMALSKEEISKYFHLPIDHAAKELKGGLTVLKNAADNEGPTVDDYTEVIITRLKEERRRVQENPDYKFAPSTKKLRRQNFKAIYKRKKELNLVLATTSEARPLDSITKEEIVQYFHLPISEAASKLNVGLSVFKKCCRDMGFKRWPNRTLNSLDSLINTLQVENGGATVDDHNKQIITSLKEEKMRVQEDPDYKLTPTTKKIRQRNFKARYKRRKHLNLDANTKIDATPLDVIYPTDNTDSEEIDGDYGIDNDSLE</sequence>
<evidence type="ECO:0000256" key="5">
    <source>
        <dbReference type="ARBA" id="ARBA00023163"/>
    </source>
</evidence>
<comment type="function">
    <text evidence="1">Putative transcription factor.</text>
</comment>
<evidence type="ECO:0000313" key="9">
    <source>
        <dbReference type="EMBL" id="PWA88584.1"/>
    </source>
</evidence>
<dbReference type="PROSITE" id="PS51519">
    <property type="entry name" value="RWP_RK"/>
    <property type="match status" value="1"/>
</dbReference>
<organism evidence="9 10">
    <name type="scientific">Artemisia annua</name>
    <name type="common">Sweet wormwood</name>
    <dbReference type="NCBI Taxonomy" id="35608"/>
    <lineage>
        <taxon>Eukaryota</taxon>
        <taxon>Viridiplantae</taxon>
        <taxon>Streptophyta</taxon>
        <taxon>Embryophyta</taxon>
        <taxon>Tracheophyta</taxon>
        <taxon>Spermatophyta</taxon>
        <taxon>Magnoliopsida</taxon>
        <taxon>eudicotyledons</taxon>
        <taxon>Gunneridae</taxon>
        <taxon>Pentapetalae</taxon>
        <taxon>asterids</taxon>
        <taxon>campanulids</taxon>
        <taxon>Asterales</taxon>
        <taxon>Asteraceae</taxon>
        <taxon>Asteroideae</taxon>
        <taxon>Anthemideae</taxon>
        <taxon>Artemisiinae</taxon>
        <taxon>Artemisia</taxon>
    </lineage>
</organism>
<name>A0A2U1PS61_ARTAN</name>
<feature type="compositionally biased region" description="Polar residues" evidence="7">
    <location>
        <begin position="1"/>
        <end position="21"/>
    </location>
</feature>
<accession>A0A2U1PS61</accession>
<dbReference type="InterPro" id="IPR044607">
    <property type="entry name" value="RKD-like"/>
</dbReference>
<evidence type="ECO:0000256" key="6">
    <source>
        <dbReference type="ARBA" id="ARBA00023242"/>
    </source>
</evidence>
<dbReference type="PANTHER" id="PTHR46373:SF2">
    <property type="entry name" value="RWP-RK DOMAIN-CONTAINING PROTEIN"/>
    <property type="match status" value="1"/>
</dbReference>
<feature type="region of interest" description="Disordered" evidence="7">
    <location>
        <begin position="1"/>
        <end position="35"/>
    </location>
</feature>
<dbReference type="Proteomes" id="UP000245207">
    <property type="component" value="Unassembled WGS sequence"/>
</dbReference>
<evidence type="ECO:0000259" key="8">
    <source>
        <dbReference type="PROSITE" id="PS51519"/>
    </source>
</evidence>
<keyword evidence="10" id="KW-1185">Reference proteome</keyword>
<keyword evidence="5" id="KW-0804">Transcription</keyword>
<feature type="compositionally biased region" description="Basic and acidic residues" evidence="7">
    <location>
        <begin position="22"/>
        <end position="32"/>
    </location>
</feature>
<evidence type="ECO:0000313" key="10">
    <source>
        <dbReference type="Proteomes" id="UP000245207"/>
    </source>
</evidence>
<dbReference type="GO" id="GO:0003700">
    <property type="term" value="F:DNA-binding transcription factor activity"/>
    <property type="evidence" value="ECO:0007669"/>
    <property type="project" value="InterPro"/>
</dbReference>
<dbReference type="OrthoDB" id="6270329at2759"/>
<keyword evidence="2" id="KW-0805">Transcription regulation</keyword>
<feature type="domain" description="RWP-RK" evidence="8">
    <location>
        <begin position="170"/>
        <end position="257"/>
    </location>
</feature>
<proteinExistence type="predicted"/>
<dbReference type="PANTHER" id="PTHR46373">
    <property type="entry name" value="PROTEIN RKD4"/>
    <property type="match status" value="1"/>
</dbReference>
<evidence type="ECO:0000256" key="7">
    <source>
        <dbReference type="SAM" id="MobiDB-lite"/>
    </source>
</evidence>
<dbReference type="EMBL" id="PKPP01000801">
    <property type="protein sequence ID" value="PWA88584.1"/>
    <property type="molecule type" value="Genomic_DNA"/>
</dbReference>
<feature type="compositionally biased region" description="Acidic residues" evidence="7">
    <location>
        <begin position="321"/>
        <end position="338"/>
    </location>
</feature>
<protein>
    <submittedName>
        <fullName evidence="9">Protein RKD1</fullName>
    </submittedName>
</protein>
<evidence type="ECO:0000256" key="4">
    <source>
        <dbReference type="ARBA" id="ARBA00023125"/>
    </source>
</evidence>
<reference evidence="9 10" key="1">
    <citation type="journal article" date="2018" name="Mol. Plant">
        <title>The genome of Artemisia annua provides insight into the evolution of Asteraceae family and artemisinin biosynthesis.</title>
        <authorList>
            <person name="Shen Q."/>
            <person name="Zhang L."/>
            <person name="Liao Z."/>
            <person name="Wang S."/>
            <person name="Yan T."/>
            <person name="Shi P."/>
            <person name="Liu M."/>
            <person name="Fu X."/>
            <person name="Pan Q."/>
            <person name="Wang Y."/>
            <person name="Lv Z."/>
            <person name="Lu X."/>
            <person name="Zhang F."/>
            <person name="Jiang W."/>
            <person name="Ma Y."/>
            <person name="Chen M."/>
            <person name="Hao X."/>
            <person name="Li L."/>
            <person name="Tang Y."/>
            <person name="Lv G."/>
            <person name="Zhou Y."/>
            <person name="Sun X."/>
            <person name="Brodelius P.E."/>
            <person name="Rose J.K.C."/>
            <person name="Tang K."/>
        </authorList>
    </citation>
    <scope>NUCLEOTIDE SEQUENCE [LARGE SCALE GENOMIC DNA]</scope>
    <source>
        <strain evidence="10">cv. Huhao1</strain>
        <tissue evidence="9">Leaf</tissue>
    </source>
</reference>
<evidence type="ECO:0000256" key="2">
    <source>
        <dbReference type="ARBA" id="ARBA00023015"/>
    </source>
</evidence>
<dbReference type="GO" id="GO:0003677">
    <property type="term" value="F:DNA binding"/>
    <property type="evidence" value="ECO:0007669"/>
    <property type="project" value="UniProtKB-KW"/>
</dbReference>
<dbReference type="Pfam" id="PF02042">
    <property type="entry name" value="RWP-RK"/>
    <property type="match status" value="2"/>
</dbReference>
<gene>
    <name evidence="9" type="ORF">CTI12_AA119550</name>
</gene>